<dbReference type="GO" id="GO:0046872">
    <property type="term" value="F:metal ion binding"/>
    <property type="evidence" value="ECO:0007669"/>
    <property type="project" value="UniProtKB-KW"/>
</dbReference>
<reference evidence="14 15" key="2">
    <citation type="journal article" date="2012" name="Open Biol.">
        <title>Characteristics of nucleosomes and linker DNA regions on the genome of the basidiomycete Mixia osmundae revealed by mono- and dinucleosome mapping.</title>
        <authorList>
            <person name="Nishida H."/>
            <person name="Kondo S."/>
            <person name="Matsumoto T."/>
            <person name="Suzuki Y."/>
            <person name="Yoshikawa H."/>
            <person name="Taylor T.D."/>
            <person name="Sugiyama J."/>
        </authorList>
    </citation>
    <scope>NUCLEOTIDE SEQUENCE [LARGE SCALE GENOMIC DNA]</scope>
    <source>
        <strain evidence="15">CBS 9802 / IAM 14324 / JCM 22182 / KY 12970</strain>
    </source>
</reference>
<dbReference type="GO" id="GO:0005524">
    <property type="term" value="F:ATP binding"/>
    <property type="evidence" value="ECO:0007669"/>
    <property type="project" value="InterPro"/>
</dbReference>
<evidence type="ECO:0000256" key="1">
    <source>
        <dbReference type="ARBA" id="ARBA00000185"/>
    </source>
</evidence>
<evidence type="ECO:0000256" key="11">
    <source>
        <dbReference type="SAM" id="MobiDB-lite"/>
    </source>
</evidence>
<dbReference type="GO" id="GO:0003918">
    <property type="term" value="F:DNA topoisomerase type II (double strand cut, ATP-hydrolyzing) activity"/>
    <property type="evidence" value="ECO:0007669"/>
    <property type="project" value="UniProtKB-UniRule"/>
</dbReference>
<dbReference type="eggNOG" id="KOG2795">
    <property type="taxonomic scope" value="Eukaryota"/>
</dbReference>
<proteinExistence type="inferred from homology"/>
<dbReference type="GO" id="GO:0000228">
    <property type="term" value="C:nuclear chromosome"/>
    <property type="evidence" value="ECO:0007669"/>
    <property type="project" value="TreeGrafter"/>
</dbReference>
<dbReference type="InterPro" id="IPR013049">
    <property type="entry name" value="Spo11/TopoVI_A_N"/>
</dbReference>
<dbReference type="InParanoid" id="G7E6A9"/>
<gene>
    <name evidence="14" type="primary">Mo05055</name>
    <name evidence="14" type="ORF">E5Q_05055</name>
</gene>
<evidence type="ECO:0000256" key="2">
    <source>
        <dbReference type="ARBA" id="ARBA00001946"/>
    </source>
</evidence>
<dbReference type="AlphaFoldDB" id="G7E6A9"/>
<dbReference type="InterPro" id="IPR034136">
    <property type="entry name" value="TOPRIM_Topo6A/Spo11"/>
</dbReference>
<dbReference type="OrthoDB" id="5377392at2759"/>
<dbReference type="CDD" id="cd00223">
    <property type="entry name" value="TOPRIM_TopoIIB_SPO"/>
    <property type="match status" value="1"/>
</dbReference>
<evidence type="ECO:0000313" key="14">
    <source>
        <dbReference type="EMBL" id="GAA98369.1"/>
    </source>
</evidence>
<comment type="cofactor">
    <cofactor evidence="2">
        <name>Mg(2+)</name>
        <dbReference type="ChEBI" id="CHEBI:18420"/>
    </cofactor>
</comment>
<comment type="catalytic activity">
    <reaction evidence="1 10">
        <text>ATP-dependent breakage, passage and rejoining of double-stranded DNA.</text>
        <dbReference type="EC" id="5.6.2.2"/>
    </reaction>
</comment>
<feature type="domain" description="Topoisomerase 6 subunit A/Spo11 TOPRIM" evidence="13">
    <location>
        <begin position="239"/>
        <end position="403"/>
    </location>
</feature>
<dbReference type="Proteomes" id="UP000009131">
    <property type="component" value="Unassembled WGS sequence"/>
</dbReference>
<dbReference type="InterPro" id="IPR036388">
    <property type="entry name" value="WH-like_DNA-bd_sf"/>
</dbReference>
<evidence type="ECO:0000256" key="8">
    <source>
        <dbReference type="ARBA" id="ARBA00023125"/>
    </source>
</evidence>
<comment type="caution">
    <text evidence="14">The sequence shown here is derived from an EMBL/GenBank/DDBJ whole genome shotgun (WGS) entry which is preliminary data.</text>
</comment>
<comment type="similarity">
    <text evidence="3 10">Belongs to the TOP6A family.</text>
</comment>
<dbReference type="InterPro" id="IPR002815">
    <property type="entry name" value="Spo11/TopoVI_A"/>
</dbReference>
<evidence type="ECO:0000256" key="5">
    <source>
        <dbReference type="ARBA" id="ARBA00022723"/>
    </source>
</evidence>
<dbReference type="Pfam" id="PF04406">
    <property type="entry name" value="TP6A_N"/>
    <property type="match status" value="1"/>
</dbReference>
<evidence type="ECO:0000256" key="9">
    <source>
        <dbReference type="ARBA" id="ARBA00023235"/>
    </source>
</evidence>
<dbReference type="PANTHER" id="PTHR10848:SF0">
    <property type="entry name" value="MEIOTIC RECOMBINATION PROTEIN SPO11"/>
    <property type="match status" value="1"/>
</dbReference>
<keyword evidence="8 10" id="KW-0238">DNA-binding</keyword>
<keyword evidence="6" id="KW-0460">Magnesium</keyword>
<sequence>MNADDDVFSFIDDDSDVLDESSDAPGSPAQDIISDEPSQPTSINTTLQSSANTSIDARIAEDDHNPKASELNALARLALPLMQGLLDETVDQNSGVHTTRTLSITLKDTSNRSGERHIMYPKHARSARDLTSLLRLIELSMTAMDDRRIVTKRELYYADPQLFQRQKTVDRLVDPLAHTIDRTRFDINIVAAAKGLFAGALVLTSSEGTMLDGRGSTTGCLIPPAELVSSIDILNARWVIVLEKEAVFRSLAHLLPMLEADHGPGIIITGRGYADLATRSLIARISREDRLLTIAALVDGDPHGIDILACYRHGTLRHSGKAADLVCPRMIWLGLRQNDLDECSLVRWLPLTERDRRLATSMLARPTLDDEVKQELSRMLWNHRKAEIEAIEAAENTGSLLQYVSRMLAGLLSREVDEADEMMLF</sequence>
<keyword evidence="5" id="KW-0479">Metal-binding</keyword>
<dbReference type="GO" id="GO:0007131">
    <property type="term" value="P:reciprocal meiotic recombination"/>
    <property type="evidence" value="ECO:0007669"/>
    <property type="project" value="TreeGrafter"/>
</dbReference>
<evidence type="ECO:0000259" key="12">
    <source>
        <dbReference type="Pfam" id="PF04406"/>
    </source>
</evidence>
<dbReference type="SUPFAM" id="SSF56726">
    <property type="entry name" value="DNA topoisomerase IV, alpha subunit"/>
    <property type="match status" value="1"/>
</dbReference>
<evidence type="ECO:0000256" key="7">
    <source>
        <dbReference type="ARBA" id="ARBA00023029"/>
    </source>
</evidence>
<organism evidence="14 15">
    <name type="scientific">Mixia osmundae (strain CBS 9802 / IAM 14324 / JCM 22182 / KY 12970)</name>
    <dbReference type="NCBI Taxonomy" id="764103"/>
    <lineage>
        <taxon>Eukaryota</taxon>
        <taxon>Fungi</taxon>
        <taxon>Dikarya</taxon>
        <taxon>Basidiomycota</taxon>
        <taxon>Pucciniomycotina</taxon>
        <taxon>Mixiomycetes</taxon>
        <taxon>Mixiales</taxon>
        <taxon>Mixiaceae</taxon>
        <taxon>Mixia</taxon>
    </lineage>
</organism>
<dbReference type="Pfam" id="PF21180">
    <property type="entry name" value="TOP6A-Spo11_Toprim"/>
    <property type="match status" value="1"/>
</dbReference>
<feature type="compositionally biased region" description="Acidic residues" evidence="11">
    <location>
        <begin position="1"/>
        <end position="22"/>
    </location>
</feature>
<evidence type="ECO:0000256" key="10">
    <source>
        <dbReference type="PROSITE-ProRule" id="PRU01385"/>
    </source>
</evidence>
<dbReference type="Gene3D" id="1.10.10.10">
    <property type="entry name" value="Winged helix-like DNA-binding domain superfamily/Winged helix DNA-binding domain"/>
    <property type="match status" value="1"/>
</dbReference>
<name>G7E6A9_MIXOS</name>
<dbReference type="GO" id="GO:0003677">
    <property type="term" value="F:DNA binding"/>
    <property type="evidence" value="ECO:0007669"/>
    <property type="project" value="UniProtKB-UniRule"/>
</dbReference>
<evidence type="ECO:0000259" key="13">
    <source>
        <dbReference type="Pfam" id="PF21180"/>
    </source>
</evidence>
<keyword evidence="7 10" id="KW-0799">Topoisomerase</keyword>
<dbReference type="InterPro" id="IPR036078">
    <property type="entry name" value="Spo11/TopoVI_A_sf"/>
</dbReference>
<feature type="compositionally biased region" description="Polar residues" evidence="11">
    <location>
        <begin position="36"/>
        <end position="49"/>
    </location>
</feature>
<dbReference type="HOGENOM" id="CLU_037229_0_0_1"/>
<feature type="domain" description="Spo11/DNA topoisomerase VI subunit A N-terminal" evidence="12">
    <location>
        <begin position="129"/>
        <end position="189"/>
    </location>
</feature>
<dbReference type="PANTHER" id="PTHR10848">
    <property type="entry name" value="MEIOTIC RECOMBINATION PROTEIN SPO11"/>
    <property type="match status" value="1"/>
</dbReference>
<feature type="region of interest" description="Disordered" evidence="11">
    <location>
        <begin position="1"/>
        <end position="49"/>
    </location>
</feature>
<evidence type="ECO:0000256" key="4">
    <source>
        <dbReference type="ARBA" id="ARBA00012895"/>
    </source>
</evidence>
<evidence type="ECO:0000313" key="15">
    <source>
        <dbReference type="Proteomes" id="UP000009131"/>
    </source>
</evidence>
<dbReference type="PROSITE" id="PS52041">
    <property type="entry name" value="TOPO_IIB"/>
    <property type="match status" value="1"/>
</dbReference>
<dbReference type="EC" id="5.6.2.2" evidence="4"/>
<reference evidence="14 15" key="1">
    <citation type="journal article" date="2011" name="J. Gen. Appl. Microbiol.">
        <title>Draft genome sequencing of the enigmatic basidiomycete Mixia osmundae.</title>
        <authorList>
            <person name="Nishida H."/>
            <person name="Nagatsuka Y."/>
            <person name="Sugiyama J."/>
        </authorList>
    </citation>
    <scope>NUCLEOTIDE SEQUENCE [LARGE SCALE GENOMIC DNA]</scope>
    <source>
        <strain evidence="15">CBS 9802 / IAM 14324 / JCM 22182 / KY 12970</strain>
    </source>
</reference>
<protein>
    <recommendedName>
        <fullName evidence="4">DNA topoisomerase (ATP-hydrolyzing)</fullName>
        <ecNumber evidence="4">5.6.2.2</ecNumber>
    </recommendedName>
</protein>
<keyword evidence="15" id="KW-1185">Reference proteome</keyword>
<dbReference type="FunCoup" id="G7E6A9">
    <property type="interactions" value="75"/>
</dbReference>
<dbReference type="GO" id="GO:0042138">
    <property type="term" value="P:meiotic DNA double-strand break formation"/>
    <property type="evidence" value="ECO:0007669"/>
    <property type="project" value="TreeGrafter"/>
</dbReference>
<dbReference type="EMBL" id="BABT02000150">
    <property type="protein sequence ID" value="GAA98369.1"/>
    <property type="molecule type" value="Genomic_DNA"/>
</dbReference>
<evidence type="ECO:0000256" key="6">
    <source>
        <dbReference type="ARBA" id="ARBA00022842"/>
    </source>
</evidence>
<dbReference type="Gene3D" id="3.40.1360.10">
    <property type="match status" value="1"/>
</dbReference>
<dbReference type="GO" id="GO:0000706">
    <property type="term" value="P:meiotic DNA double-strand break processing"/>
    <property type="evidence" value="ECO:0007669"/>
    <property type="project" value="TreeGrafter"/>
</dbReference>
<dbReference type="PRINTS" id="PR01550">
    <property type="entry name" value="TOP6AFAMILY"/>
</dbReference>
<feature type="active site" description="O-(5'-phospho-DNA)-tyrosine intermediate" evidence="10">
    <location>
        <position position="157"/>
    </location>
</feature>
<keyword evidence="9 10" id="KW-0413">Isomerase</keyword>
<dbReference type="STRING" id="764103.G7E6A9"/>
<accession>G7E6A9</accession>
<evidence type="ECO:0000256" key="3">
    <source>
        <dbReference type="ARBA" id="ARBA00006559"/>
    </source>
</evidence>